<dbReference type="GeneID" id="40322482"/>
<gene>
    <name evidence="2" type="ORF">Tco025E_08871</name>
</gene>
<reference evidence="2 3" key="1">
    <citation type="journal article" date="2018" name="BMC Genomics">
        <title>Genomic comparison of Trypanosoma conorhini and Trypanosoma rangeli to Trypanosoma cruzi strains of high and low virulence.</title>
        <authorList>
            <person name="Bradwell K.R."/>
            <person name="Koparde V.N."/>
            <person name="Matveyev A.V."/>
            <person name="Serrano M.G."/>
            <person name="Alves J.M."/>
            <person name="Parikh H."/>
            <person name="Huang B."/>
            <person name="Lee V."/>
            <person name="Espinosa-Alvarez O."/>
            <person name="Ortiz P.A."/>
            <person name="Costa-Martins A.G."/>
            <person name="Teixeira M.M."/>
            <person name="Buck G.A."/>
        </authorList>
    </citation>
    <scope>NUCLEOTIDE SEQUENCE [LARGE SCALE GENOMIC DNA]</scope>
    <source>
        <strain evidence="2 3">025E</strain>
    </source>
</reference>
<dbReference type="RefSeq" id="XP_029224221.1">
    <property type="nucleotide sequence ID" value="XM_029375706.1"/>
</dbReference>
<comment type="caution">
    <text evidence="2">The sequence shown here is derived from an EMBL/GenBank/DDBJ whole genome shotgun (WGS) entry which is preliminary data.</text>
</comment>
<evidence type="ECO:0000256" key="1">
    <source>
        <dbReference type="SAM" id="SignalP"/>
    </source>
</evidence>
<sequence>MVRHFGTWVMVLTCFAVELATVVVAEKAGIALSPSYNAERVHAVTCCDVVTRQWPLLRGWDRRCAASFEDNDASVEVRLHRFWDAPAQLDTTSSEPLCSPRERSLSDEFLLYFLKERLCVDLPVTHTELVQSMYSVFVVDNPLNEDDLIAIMEEACSRIQQQGVTLWRQSLQARTVHGAQETICRQRCFVKRSLFDGDAYDL</sequence>
<organism evidence="2 3">
    <name type="scientific">Trypanosoma conorhini</name>
    <dbReference type="NCBI Taxonomy" id="83891"/>
    <lineage>
        <taxon>Eukaryota</taxon>
        <taxon>Discoba</taxon>
        <taxon>Euglenozoa</taxon>
        <taxon>Kinetoplastea</taxon>
        <taxon>Metakinetoplastina</taxon>
        <taxon>Trypanosomatida</taxon>
        <taxon>Trypanosomatidae</taxon>
        <taxon>Trypanosoma</taxon>
    </lineage>
</organism>
<feature type="chain" id="PRO_5019342519" evidence="1">
    <location>
        <begin position="26"/>
        <end position="202"/>
    </location>
</feature>
<proteinExistence type="predicted"/>
<dbReference type="EMBL" id="MKKU01000894">
    <property type="protein sequence ID" value="RNF00312.1"/>
    <property type="molecule type" value="Genomic_DNA"/>
</dbReference>
<evidence type="ECO:0000313" key="2">
    <source>
        <dbReference type="EMBL" id="RNF00312.1"/>
    </source>
</evidence>
<dbReference type="OrthoDB" id="244587at2759"/>
<evidence type="ECO:0000313" key="3">
    <source>
        <dbReference type="Proteomes" id="UP000284403"/>
    </source>
</evidence>
<feature type="signal peptide" evidence="1">
    <location>
        <begin position="1"/>
        <end position="25"/>
    </location>
</feature>
<dbReference type="AlphaFoldDB" id="A0A422N4G0"/>
<protein>
    <submittedName>
        <fullName evidence="2">Putative phosphomannomutase-like protein</fullName>
    </submittedName>
</protein>
<keyword evidence="1" id="KW-0732">Signal</keyword>
<accession>A0A422N4G0</accession>
<name>A0A422N4G0_9TRYP</name>
<keyword evidence="3" id="KW-1185">Reference proteome</keyword>
<dbReference type="Proteomes" id="UP000284403">
    <property type="component" value="Unassembled WGS sequence"/>
</dbReference>